<comment type="caution">
    <text evidence="2">The sequence shown here is derived from an EMBL/GenBank/DDBJ whole genome shotgun (WGS) entry which is preliminary data.</text>
</comment>
<feature type="region of interest" description="Disordered" evidence="1">
    <location>
        <begin position="1"/>
        <end position="43"/>
    </location>
</feature>
<dbReference type="AlphaFoldDB" id="A0A9P6ALQ5"/>
<proteinExistence type="predicted"/>
<evidence type="ECO:0000313" key="3">
    <source>
        <dbReference type="Proteomes" id="UP000886523"/>
    </source>
</evidence>
<evidence type="ECO:0000256" key="1">
    <source>
        <dbReference type="SAM" id="MobiDB-lite"/>
    </source>
</evidence>
<dbReference type="EMBL" id="MU129065">
    <property type="protein sequence ID" value="KAF9508113.1"/>
    <property type="molecule type" value="Genomic_DNA"/>
</dbReference>
<organism evidence="2 3">
    <name type="scientific">Hydnum rufescens UP504</name>
    <dbReference type="NCBI Taxonomy" id="1448309"/>
    <lineage>
        <taxon>Eukaryota</taxon>
        <taxon>Fungi</taxon>
        <taxon>Dikarya</taxon>
        <taxon>Basidiomycota</taxon>
        <taxon>Agaricomycotina</taxon>
        <taxon>Agaricomycetes</taxon>
        <taxon>Cantharellales</taxon>
        <taxon>Hydnaceae</taxon>
        <taxon>Hydnum</taxon>
    </lineage>
</organism>
<evidence type="ECO:0000313" key="2">
    <source>
        <dbReference type="EMBL" id="KAF9508113.1"/>
    </source>
</evidence>
<protein>
    <submittedName>
        <fullName evidence="2">Uncharacterized protein</fullName>
    </submittedName>
</protein>
<dbReference type="Proteomes" id="UP000886523">
    <property type="component" value="Unassembled WGS sequence"/>
</dbReference>
<reference evidence="2" key="1">
    <citation type="journal article" date="2020" name="Nat. Commun.">
        <title>Large-scale genome sequencing of mycorrhizal fungi provides insights into the early evolution of symbiotic traits.</title>
        <authorList>
            <person name="Miyauchi S."/>
            <person name="Kiss E."/>
            <person name="Kuo A."/>
            <person name="Drula E."/>
            <person name="Kohler A."/>
            <person name="Sanchez-Garcia M."/>
            <person name="Morin E."/>
            <person name="Andreopoulos B."/>
            <person name="Barry K.W."/>
            <person name="Bonito G."/>
            <person name="Buee M."/>
            <person name="Carver A."/>
            <person name="Chen C."/>
            <person name="Cichocki N."/>
            <person name="Clum A."/>
            <person name="Culley D."/>
            <person name="Crous P.W."/>
            <person name="Fauchery L."/>
            <person name="Girlanda M."/>
            <person name="Hayes R.D."/>
            <person name="Keri Z."/>
            <person name="LaButti K."/>
            <person name="Lipzen A."/>
            <person name="Lombard V."/>
            <person name="Magnuson J."/>
            <person name="Maillard F."/>
            <person name="Murat C."/>
            <person name="Nolan M."/>
            <person name="Ohm R.A."/>
            <person name="Pangilinan J."/>
            <person name="Pereira M.F."/>
            <person name="Perotto S."/>
            <person name="Peter M."/>
            <person name="Pfister S."/>
            <person name="Riley R."/>
            <person name="Sitrit Y."/>
            <person name="Stielow J.B."/>
            <person name="Szollosi G."/>
            <person name="Zifcakova L."/>
            <person name="Stursova M."/>
            <person name="Spatafora J.W."/>
            <person name="Tedersoo L."/>
            <person name="Vaario L.M."/>
            <person name="Yamada A."/>
            <person name="Yan M."/>
            <person name="Wang P."/>
            <person name="Xu J."/>
            <person name="Bruns T."/>
            <person name="Baldrian P."/>
            <person name="Vilgalys R."/>
            <person name="Dunand C."/>
            <person name="Henrissat B."/>
            <person name="Grigoriev I.V."/>
            <person name="Hibbett D."/>
            <person name="Nagy L.G."/>
            <person name="Martin F.M."/>
        </authorList>
    </citation>
    <scope>NUCLEOTIDE SEQUENCE</scope>
    <source>
        <strain evidence="2">UP504</strain>
    </source>
</reference>
<sequence>MSKAVLKRLSRVAQERMGIVPPKHDDDDLGPPSSSSTHPPKHWHSWAKFPSEEIIAEGPSGDILVIDLPYRSPSPNTGGPSEPEASFVPLVLDDTAEPLHSSRIHIATDTRSRHAHGKAAVAIRWNHVVIPSLIQAFMLFEREQLLHQEEHTVHIEEACRCGNNGDSSKFFACTLNAWKPLNSMCAVVHPGLLQDNWYSAVCSHVPHRHAGPYHCGDDELPSLYLQSCCPLCFGGSQTIGLPLQAIVCIDANFQPKRN</sequence>
<name>A0A9P6ALQ5_9AGAM</name>
<feature type="region of interest" description="Disordered" evidence="1">
    <location>
        <begin position="67"/>
        <end position="86"/>
    </location>
</feature>
<accession>A0A9P6ALQ5</accession>
<gene>
    <name evidence="2" type="ORF">BS47DRAFT_1398079</name>
</gene>
<keyword evidence="3" id="KW-1185">Reference proteome</keyword>
<feature type="compositionally biased region" description="Basic residues" evidence="1">
    <location>
        <begin position="1"/>
        <end position="10"/>
    </location>
</feature>